<reference evidence="1" key="2">
    <citation type="submission" date="2021-04" db="EMBL/GenBank/DDBJ databases">
        <authorList>
            <person name="Gilroy R."/>
        </authorList>
    </citation>
    <scope>NUCLEOTIDE SEQUENCE</scope>
    <source>
        <strain evidence="1">CHK189-11263</strain>
    </source>
</reference>
<protein>
    <submittedName>
        <fullName evidence="1">Uncharacterized protein</fullName>
    </submittedName>
</protein>
<name>A0A9D2MAX1_9FIRM</name>
<reference evidence="1" key="1">
    <citation type="journal article" date="2021" name="PeerJ">
        <title>Extensive microbial diversity within the chicken gut microbiome revealed by metagenomics and culture.</title>
        <authorList>
            <person name="Gilroy R."/>
            <person name="Ravi A."/>
            <person name="Getino M."/>
            <person name="Pursley I."/>
            <person name="Horton D.L."/>
            <person name="Alikhan N.F."/>
            <person name="Baker D."/>
            <person name="Gharbi K."/>
            <person name="Hall N."/>
            <person name="Watson M."/>
            <person name="Adriaenssens E.M."/>
            <person name="Foster-Nyarko E."/>
            <person name="Jarju S."/>
            <person name="Secka A."/>
            <person name="Antonio M."/>
            <person name="Oren A."/>
            <person name="Chaudhuri R.R."/>
            <person name="La Ragione R."/>
            <person name="Hildebrand F."/>
            <person name="Pallen M.J."/>
        </authorList>
    </citation>
    <scope>NUCLEOTIDE SEQUENCE</scope>
    <source>
        <strain evidence="1">CHK189-11263</strain>
    </source>
</reference>
<dbReference type="Proteomes" id="UP000824208">
    <property type="component" value="Unassembled WGS sequence"/>
</dbReference>
<proteinExistence type="predicted"/>
<gene>
    <name evidence="1" type="ORF">H9714_06960</name>
</gene>
<accession>A0A9D2MAX1</accession>
<dbReference type="EMBL" id="DWYC01000057">
    <property type="protein sequence ID" value="HJB57272.1"/>
    <property type="molecule type" value="Genomic_DNA"/>
</dbReference>
<sequence>EIERLNEAKLQLKAAIEAKGVTVESTITLDGYPELVEDIPADPSGDATATANDILGGKTAYVKGEKITGSIPTWYGFQAPVPSPSFDGYNVKLEAYTQDGGYLAKGSPVILETESTNFGNATPADVAAGKSFTSAGGIWLTGTAQMSPQPETVTISTQVGGAPSFLYEDKVVNATSVQVPRGTLVVVRIDGYQGYFKFDGPTSTGMIPGQDLDGGGFFLAFQPTGDGALVAM</sequence>
<feature type="non-terminal residue" evidence="1">
    <location>
        <position position="1"/>
    </location>
</feature>
<organism evidence="1 2">
    <name type="scientific">Candidatus Flavonifractor intestinipullorum</name>
    <dbReference type="NCBI Taxonomy" id="2838587"/>
    <lineage>
        <taxon>Bacteria</taxon>
        <taxon>Bacillati</taxon>
        <taxon>Bacillota</taxon>
        <taxon>Clostridia</taxon>
        <taxon>Eubacteriales</taxon>
        <taxon>Oscillospiraceae</taxon>
        <taxon>Flavonifractor</taxon>
    </lineage>
</organism>
<dbReference type="AlphaFoldDB" id="A0A9D2MAX1"/>
<comment type="caution">
    <text evidence="1">The sequence shown here is derived from an EMBL/GenBank/DDBJ whole genome shotgun (WGS) entry which is preliminary data.</text>
</comment>
<evidence type="ECO:0000313" key="2">
    <source>
        <dbReference type="Proteomes" id="UP000824208"/>
    </source>
</evidence>
<evidence type="ECO:0000313" key="1">
    <source>
        <dbReference type="EMBL" id="HJB57272.1"/>
    </source>
</evidence>